<dbReference type="Pfam" id="PF02581">
    <property type="entry name" value="TMP-TENI"/>
    <property type="match status" value="1"/>
</dbReference>
<comment type="catalytic activity">
    <reaction evidence="6 9 10">
        <text>4-methyl-5-(2-phosphooxyethyl)-thiazole + 4-amino-2-methyl-5-(diphosphooxymethyl)pyrimidine + H(+) = thiamine phosphate + diphosphate</text>
        <dbReference type="Rhea" id="RHEA:22328"/>
        <dbReference type="ChEBI" id="CHEBI:15378"/>
        <dbReference type="ChEBI" id="CHEBI:33019"/>
        <dbReference type="ChEBI" id="CHEBI:37575"/>
        <dbReference type="ChEBI" id="CHEBI:57841"/>
        <dbReference type="ChEBI" id="CHEBI:58296"/>
        <dbReference type="EC" id="2.5.1.3"/>
    </reaction>
</comment>
<dbReference type="AlphaFoldDB" id="A0A966HRP1"/>
<gene>
    <name evidence="9 13" type="primary">thiE</name>
    <name evidence="13" type="ORF">EBX74_03255</name>
</gene>
<evidence type="ECO:0000256" key="2">
    <source>
        <dbReference type="ARBA" id="ARBA00022679"/>
    </source>
</evidence>
<evidence type="ECO:0000256" key="3">
    <source>
        <dbReference type="ARBA" id="ARBA00022723"/>
    </source>
</evidence>
<dbReference type="GO" id="GO:0000287">
    <property type="term" value="F:magnesium ion binding"/>
    <property type="evidence" value="ECO:0007669"/>
    <property type="project" value="UniProtKB-UniRule"/>
</dbReference>
<comment type="cofactor">
    <cofactor evidence="9">
        <name>Mg(2+)</name>
        <dbReference type="ChEBI" id="CHEBI:18420"/>
    </cofactor>
    <text evidence="9">Binds 1 Mg(2+) ion per subunit.</text>
</comment>
<dbReference type="Gene3D" id="3.20.20.70">
    <property type="entry name" value="Aldolase class I"/>
    <property type="match status" value="1"/>
</dbReference>
<name>A0A966HRP1_9PROT</name>
<dbReference type="InterPro" id="IPR034291">
    <property type="entry name" value="TMP_synthase"/>
</dbReference>
<dbReference type="GO" id="GO:0005737">
    <property type="term" value="C:cytoplasm"/>
    <property type="evidence" value="ECO:0007669"/>
    <property type="project" value="TreeGrafter"/>
</dbReference>
<dbReference type="HAMAP" id="MF_00097">
    <property type="entry name" value="TMP_synthase"/>
    <property type="match status" value="1"/>
</dbReference>
<dbReference type="GO" id="GO:0009229">
    <property type="term" value="P:thiamine diphosphate biosynthetic process"/>
    <property type="evidence" value="ECO:0007669"/>
    <property type="project" value="UniProtKB-UniRule"/>
</dbReference>
<comment type="function">
    <text evidence="9">Condenses 4-methyl-5-(beta-hydroxyethyl)thiazole monophosphate (THZ-P) and 2-methyl-4-amino-5-hydroxymethyl pyrimidine pyrophosphate (HMP-PP) to form thiamine monophosphate (TMP).</text>
</comment>
<sequence>MSKFLYLISPEKITNHKIFLKKLELVFTSNIIKFFQLRVKNQKRKQIILLGKKIIKLTKKYKVNFIINDDPYIAKILNADGCHLGQQDMSINFAKKILKKNSIIGVTCHNSKILASKAVANKASYVAFGAFYPTKTKKVKYKAKLSLIKWAKKNIKKPIVAIGGINQKNYEKILNAGANYIACSASIWKSNIKDPLTAVNMFKK</sequence>
<protein>
    <recommendedName>
        <fullName evidence="9">Thiamine-phosphate synthase</fullName>
        <shortName evidence="9">TP synthase</shortName>
        <shortName evidence="9">TPS</shortName>
        <ecNumber evidence="9">2.5.1.3</ecNumber>
    </recommendedName>
    <alternativeName>
        <fullName evidence="9">Thiamine-phosphate pyrophosphorylase</fullName>
        <shortName evidence="9">TMP pyrophosphorylase</shortName>
        <shortName evidence="9">TMP-PPase</shortName>
    </alternativeName>
</protein>
<dbReference type="NCBIfam" id="TIGR00693">
    <property type="entry name" value="thiE"/>
    <property type="match status" value="1"/>
</dbReference>
<comment type="caution">
    <text evidence="13">The sequence shown here is derived from an EMBL/GenBank/DDBJ whole genome shotgun (WGS) entry which is preliminary data.</text>
</comment>
<feature type="domain" description="Thiamine phosphate synthase/TenI" evidence="12">
    <location>
        <begin position="5"/>
        <end position="187"/>
    </location>
</feature>
<dbReference type="PANTHER" id="PTHR20857">
    <property type="entry name" value="THIAMINE-PHOSPHATE PYROPHOSPHORYLASE"/>
    <property type="match status" value="1"/>
</dbReference>
<evidence type="ECO:0000256" key="11">
    <source>
        <dbReference type="RuleBase" id="RU004253"/>
    </source>
</evidence>
<evidence type="ECO:0000256" key="8">
    <source>
        <dbReference type="ARBA" id="ARBA00047883"/>
    </source>
</evidence>
<evidence type="ECO:0000256" key="1">
    <source>
        <dbReference type="ARBA" id="ARBA00005165"/>
    </source>
</evidence>
<evidence type="ECO:0000256" key="5">
    <source>
        <dbReference type="ARBA" id="ARBA00022977"/>
    </source>
</evidence>
<keyword evidence="3 9" id="KW-0479">Metal-binding</keyword>
<evidence type="ECO:0000256" key="4">
    <source>
        <dbReference type="ARBA" id="ARBA00022842"/>
    </source>
</evidence>
<dbReference type="InterPro" id="IPR036206">
    <property type="entry name" value="ThiamineP_synth_sf"/>
</dbReference>
<feature type="binding site" evidence="9">
    <location>
        <position position="107"/>
    </location>
    <ligand>
        <name>4-amino-2-methyl-5-(diphosphooxymethyl)pyrimidine</name>
        <dbReference type="ChEBI" id="CHEBI:57841"/>
    </ligand>
</feature>
<comment type="similarity">
    <text evidence="9 10">Belongs to the thiamine-phosphate synthase family.</text>
</comment>
<feature type="binding site" evidence="9">
    <location>
        <begin position="134"/>
        <end position="136"/>
    </location>
    <ligand>
        <name>2-[(2R,5Z)-2-carboxy-4-methylthiazol-5(2H)-ylidene]ethyl phosphate</name>
        <dbReference type="ChEBI" id="CHEBI:62899"/>
    </ligand>
</feature>
<dbReference type="GO" id="GO:0009228">
    <property type="term" value="P:thiamine biosynthetic process"/>
    <property type="evidence" value="ECO:0007669"/>
    <property type="project" value="UniProtKB-KW"/>
</dbReference>
<comment type="catalytic activity">
    <reaction evidence="7 9 10">
        <text>2-(2-carboxy-4-methylthiazol-5-yl)ethyl phosphate + 4-amino-2-methyl-5-(diphosphooxymethyl)pyrimidine + 2 H(+) = thiamine phosphate + CO2 + diphosphate</text>
        <dbReference type="Rhea" id="RHEA:47848"/>
        <dbReference type="ChEBI" id="CHEBI:15378"/>
        <dbReference type="ChEBI" id="CHEBI:16526"/>
        <dbReference type="ChEBI" id="CHEBI:33019"/>
        <dbReference type="ChEBI" id="CHEBI:37575"/>
        <dbReference type="ChEBI" id="CHEBI:57841"/>
        <dbReference type="ChEBI" id="CHEBI:62890"/>
        <dbReference type="EC" id="2.5.1.3"/>
    </reaction>
</comment>
<keyword evidence="2 9" id="KW-0808">Transferase</keyword>
<keyword evidence="4 9" id="KW-0460">Magnesium</keyword>
<feature type="binding site" evidence="9">
    <location>
        <position position="137"/>
    </location>
    <ligand>
        <name>4-amino-2-methyl-5-(diphosphooxymethyl)pyrimidine</name>
        <dbReference type="ChEBI" id="CHEBI:57841"/>
    </ligand>
</feature>
<evidence type="ECO:0000256" key="6">
    <source>
        <dbReference type="ARBA" id="ARBA00047334"/>
    </source>
</evidence>
<dbReference type="SUPFAM" id="SSF51391">
    <property type="entry name" value="Thiamin phosphate synthase"/>
    <property type="match status" value="1"/>
</dbReference>
<dbReference type="GO" id="GO:0004789">
    <property type="term" value="F:thiamine-phosphate diphosphorylase activity"/>
    <property type="evidence" value="ECO:0007669"/>
    <property type="project" value="UniProtKB-UniRule"/>
</dbReference>
<evidence type="ECO:0000313" key="14">
    <source>
        <dbReference type="Proteomes" id="UP000747791"/>
    </source>
</evidence>
<dbReference type="InterPro" id="IPR022998">
    <property type="entry name" value="ThiamineP_synth_TenI"/>
</dbReference>
<feature type="binding site" evidence="9">
    <location>
        <position position="69"/>
    </location>
    <ligand>
        <name>Mg(2+)</name>
        <dbReference type="ChEBI" id="CHEBI:18420"/>
    </ligand>
</feature>
<accession>A0A966HRP1</accession>
<evidence type="ECO:0000259" key="12">
    <source>
        <dbReference type="Pfam" id="PF02581"/>
    </source>
</evidence>
<dbReference type="PANTHER" id="PTHR20857:SF23">
    <property type="entry name" value="THIAMINE BIOSYNTHETIC BIFUNCTIONAL ENZYME"/>
    <property type="match status" value="1"/>
</dbReference>
<keyword evidence="5 9" id="KW-0784">Thiamine biosynthesis</keyword>
<dbReference type="EMBL" id="RGOB01000090">
    <property type="protein sequence ID" value="NCU53302.1"/>
    <property type="molecule type" value="Genomic_DNA"/>
</dbReference>
<dbReference type="EC" id="2.5.1.3" evidence="9"/>
<organism evidence="13 14">
    <name type="scientific">Candidatus Fonsibacter lacus</name>
    <dbReference type="NCBI Taxonomy" id="2576439"/>
    <lineage>
        <taxon>Bacteria</taxon>
        <taxon>Pseudomonadati</taxon>
        <taxon>Pseudomonadota</taxon>
        <taxon>Alphaproteobacteria</taxon>
        <taxon>Candidatus Pelagibacterales</taxon>
        <taxon>Candidatus Pelagibacterales incertae sedis</taxon>
        <taxon>Candidatus Fonsibacter</taxon>
    </lineage>
</organism>
<evidence type="ECO:0000256" key="9">
    <source>
        <dbReference type="HAMAP-Rule" id="MF_00097"/>
    </source>
</evidence>
<comment type="pathway">
    <text evidence="1 9 11">Cofactor biosynthesis; thiamine diphosphate biosynthesis; thiamine phosphate from 4-amino-2-methyl-5-diphosphomethylpyrimidine and 4-methyl-5-(2-phosphoethyl)-thiazole: step 1/1.</text>
</comment>
<dbReference type="CDD" id="cd00564">
    <property type="entry name" value="TMP_TenI"/>
    <property type="match status" value="1"/>
</dbReference>
<dbReference type="Proteomes" id="UP000747791">
    <property type="component" value="Unassembled WGS sequence"/>
</dbReference>
<feature type="binding site" evidence="9">
    <location>
        <position position="164"/>
    </location>
    <ligand>
        <name>2-[(2R,5Z)-2-carboxy-4-methylthiazol-5(2H)-ylidene]ethyl phosphate</name>
        <dbReference type="ChEBI" id="CHEBI:62899"/>
    </ligand>
</feature>
<evidence type="ECO:0000313" key="13">
    <source>
        <dbReference type="EMBL" id="NCU53302.1"/>
    </source>
</evidence>
<proteinExistence type="inferred from homology"/>
<reference evidence="13" key="1">
    <citation type="submission" date="2018-10" db="EMBL/GenBank/DDBJ databases">
        <title>Iterative Subtractive Binning of Freshwater Chronoseries Metagenomes Recovers Nearly Complete Genomes from over Four Hundred Novel Species.</title>
        <authorList>
            <person name="Rodriguez-R L.M."/>
            <person name="Tsementzi D."/>
            <person name="Luo C."/>
            <person name="Konstantinidis K.T."/>
        </authorList>
    </citation>
    <scope>NUCLEOTIDE SEQUENCE</scope>
    <source>
        <strain evidence="13">WB8_2A_004</strain>
    </source>
</reference>
<evidence type="ECO:0000256" key="10">
    <source>
        <dbReference type="RuleBase" id="RU003826"/>
    </source>
</evidence>
<feature type="binding site" evidence="9">
    <location>
        <position position="88"/>
    </location>
    <ligand>
        <name>Mg(2+)</name>
        <dbReference type="ChEBI" id="CHEBI:18420"/>
    </ligand>
</feature>
<feature type="binding site" evidence="9">
    <location>
        <begin position="36"/>
        <end position="40"/>
    </location>
    <ligand>
        <name>4-amino-2-methyl-5-(diphosphooxymethyl)pyrimidine</name>
        <dbReference type="ChEBI" id="CHEBI:57841"/>
    </ligand>
</feature>
<comment type="catalytic activity">
    <reaction evidence="8 9 10">
        <text>2-[(2R,5Z)-2-carboxy-4-methylthiazol-5(2H)-ylidene]ethyl phosphate + 4-amino-2-methyl-5-(diphosphooxymethyl)pyrimidine + 2 H(+) = thiamine phosphate + CO2 + diphosphate</text>
        <dbReference type="Rhea" id="RHEA:47844"/>
        <dbReference type="ChEBI" id="CHEBI:15378"/>
        <dbReference type="ChEBI" id="CHEBI:16526"/>
        <dbReference type="ChEBI" id="CHEBI:33019"/>
        <dbReference type="ChEBI" id="CHEBI:37575"/>
        <dbReference type="ChEBI" id="CHEBI:57841"/>
        <dbReference type="ChEBI" id="CHEBI:62899"/>
        <dbReference type="EC" id="2.5.1.3"/>
    </reaction>
</comment>
<feature type="binding site" evidence="9">
    <location>
        <position position="68"/>
    </location>
    <ligand>
        <name>4-amino-2-methyl-5-(diphosphooxymethyl)pyrimidine</name>
        <dbReference type="ChEBI" id="CHEBI:57841"/>
    </ligand>
</feature>
<evidence type="ECO:0000256" key="7">
    <source>
        <dbReference type="ARBA" id="ARBA00047851"/>
    </source>
</evidence>
<dbReference type="InterPro" id="IPR013785">
    <property type="entry name" value="Aldolase_TIM"/>
</dbReference>
<comment type="caution">
    <text evidence="9">Lacks conserved residue(s) required for the propagation of feature annotation.</text>
</comment>